<gene>
    <name evidence="2" type="ORF">F950_02259</name>
</gene>
<name>A0ABN0JVR3_9GAMM</name>
<evidence type="ECO:0000313" key="2">
    <source>
        <dbReference type="EMBL" id="ENV59706.1"/>
    </source>
</evidence>
<proteinExistence type="predicted"/>
<evidence type="ECO:0000313" key="3">
    <source>
        <dbReference type="Proteomes" id="UP000018433"/>
    </source>
</evidence>
<accession>A0ABN0JVR3</accession>
<reference evidence="2 3" key="1">
    <citation type="submission" date="2013-02" db="EMBL/GenBank/DDBJ databases">
        <title>The Genome Sequence of Acinetobacter soli NIPH 2899.</title>
        <authorList>
            <consortium name="The Broad Institute Genome Sequencing Platform"/>
            <consortium name="The Broad Institute Genome Sequencing Center for Infectious Disease"/>
            <person name="Cerqueira G."/>
            <person name="Feldgarden M."/>
            <person name="Courvalin P."/>
            <person name="Perichon B."/>
            <person name="Grillot-Courvalin C."/>
            <person name="Clermont D."/>
            <person name="Rocha E."/>
            <person name="Yoon E.-J."/>
            <person name="Nemec A."/>
            <person name="Walker B."/>
            <person name="Young S.K."/>
            <person name="Zeng Q."/>
            <person name="Gargeya S."/>
            <person name="Fitzgerald M."/>
            <person name="Haas B."/>
            <person name="Abouelleil A."/>
            <person name="Alvarado L."/>
            <person name="Arachchi H.M."/>
            <person name="Berlin A.M."/>
            <person name="Chapman S.B."/>
            <person name="Dewar J."/>
            <person name="Goldberg J."/>
            <person name="Griggs A."/>
            <person name="Gujja S."/>
            <person name="Hansen M."/>
            <person name="Howarth C."/>
            <person name="Imamovic A."/>
            <person name="Larimer J."/>
            <person name="McCowan C."/>
            <person name="Murphy C."/>
            <person name="Neiman D."/>
            <person name="Pearson M."/>
            <person name="Priest M."/>
            <person name="Roberts A."/>
            <person name="Saif S."/>
            <person name="Shea T."/>
            <person name="Sisk P."/>
            <person name="Sykes S."/>
            <person name="Wortman J."/>
            <person name="Nusbaum C."/>
            <person name="Birren B."/>
        </authorList>
    </citation>
    <scope>NUCLEOTIDE SEQUENCE [LARGE SCALE GENOMIC DNA]</scope>
    <source>
        <strain evidence="2 3">NIPH 2899</strain>
    </source>
</reference>
<dbReference type="Proteomes" id="UP000018433">
    <property type="component" value="Unassembled WGS sequence"/>
</dbReference>
<dbReference type="Gene3D" id="3.30.70.100">
    <property type="match status" value="1"/>
</dbReference>
<dbReference type="PROSITE" id="PS50925">
    <property type="entry name" value="BLUF"/>
    <property type="match status" value="1"/>
</dbReference>
<dbReference type="InterPro" id="IPR007024">
    <property type="entry name" value="BLUF_domain"/>
</dbReference>
<keyword evidence="3" id="KW-1185">Reference proteome</keyword>
<dbReference type="SMART" id="SM01034">
    <property type="entry name" value="BLUF"/>
    <property type="match status" value="1"/>
</dbReference>
<feature type="domain" description="BLUF" evidence="1">
    <location>
        <begin position="3"/>
        <end position="96"/>
    </location>
</feature>
<dbReference type="InterPro" id="IPR036046">
    <property type="entry name" value="Acylphosphatase-like_dom_sf"/>
</dbReference>
<protein>
    <recommendedName>
        <fullName evidence="1">BLUF domain-containing protein</fullName>
    </recommendedName>
</protein>
<evidence type="ECO:0000259" key="1">
    <source>
        <dbReference type="PROSITE" id="PS50925"/>
    </source>
</evidence>
<sequence length="148" mass="17567">MNDARMLYVSKLKECDNPMNELFNILTESMNYNAPNAICGALYYGNGYFVQCIEGDKTRINELFHNKILNDRRHENCELMYCEDIKERLFSQWHMKYAIFHKDIVNFFSQSNVDQFNPYTLSVDTIPEFINLLSKQKDSYYTLKPNNT</sequence>
<dbReference type="EMBL" id="APPV01000011">
    <property type="protein sequence ID" value="ENV59706.1"/>
    <property type="molecule type" value="Genomic_DNA"/>
</dbReference>
<dbReference type="SUPFAM" id="SSF54975">
    <property type="entry name" value="Acylphosphatase/BLUF domain-like"/>
    <property type="match status" value="1"/>
</dbReference>
<dbReference type="RefSeq" id="WP_004946942.1">
    <property type="nucleotide sequence ID" value="NZ_KB849643.1"/>
</dbReference>
<dbReference type="Pfam" id="PF04940">
    <property type="entry name" value="BLUF"/>
    <property type="match status" value="1"/>
</dbReference>
<comment type="caution">
    <text evidence="2">The sequence shown here is derived from an EMBL/GenBank/DDBJ whole genome shotgun (WGS) entry which is preliminary data.</text>
</comment>
<organism evidence="2 3">
    <name type="scientific">Acinetobacter soli NIPH 2899</name>
    <dbReference type="NCBI Taxonomy" id="1217677"/>
    <lineage>
        <taxon>Bacteria</taxon>
        <taxon>Pseudomonadati</taxon>
        <taxon>Pseudomonadota</taxon>
        <taxon>Gammaproteobacteria</taxon>
        <taxon>Moraxellales</taxon>
        <taxon>Moraxellaceae</taxon>
        <taxon>Acinetobacter</taxon>
    </lineage>
</organism>